<keyword evidence="2" id="KW-0479">Metal-binding</keyword>
<evidence type="ECO:0000259" key="5">
    <source>
        <dbReference type="PROSITE" id="PS51891"/>
    </source>
</evidence>
<proteinExistence type="inferred from homology"/>
<keyword evidence="3" id="KW-0862">Zinc</keyword>
<dbReference type="GO" id="GO:0046872">
    <property type="term" value="F:metal ion binding"/>
    <property type="evidence" value="ECO:0007669"/>
    <property type="project" value="UniProtKB-KW"/>
</dbReference>
<organism evidence="6 7">
    <name type="scientific">Chitinibacter fontanus</name>
    <dbReference type="NCBI Taxonomy" id="1737446"/>
    <lineage>
        <taxon>Bacteria</taxon>
        <taxon>Pseudomonadati</taxon>
        <taxon>Pseudomonadota</taxon>
        <taxon>Betaproteobacteria</taxon>
        <taxon>Neisseriales</taxon>
        <taxon>Chitinibacteraceae</taxon>
        <taxon>Chitinibacter</taxon>
    </lineage>
</organism>
<dbReference type="EMBL" id="CP058952">
    <property type="protein sequence ID" value="QLI82448.1"/>
    <property type="molecule type" value="Genomic_DNA"/>
</dbReference>
<dbReference type="PANTHER" id="PTHR33337:SF40">
    <property type="entry name" value="CENP-V_GFA DOMAIN-CONTAINING PROTEIN-RELATED"/>
    <property type="match status" value="1"/>
</dbReference>
<sequence>MSVQGACACGQVQYEVDEFFTPVIHCNCDTCRSVLGTPFNSVAGAKRAHFRVVAGQEKLKFFESSPGKSRYFCGECGTHLYGKKAGQENLIVRVGTLRDDPGIRGGMHIWTSHRKAWLGYEGLAEYDEWQPGRG</sequence>
<evidence type="ECO:0000256" key="2">
    <source>
        <dbReference type="ARBA" id="ARBA00022723"/>
    </source>
</evidence>
<accession>A0A7D5ZHH7</accession>
<dbReference type="SUPFAM" id="SSF51316">
    <property type="entry name" value="Mss4-like"/>
    <property type="match status" value="1"/>
</dbReference>
<evidence type="ECO:0000256" key="1">
    <source>
        <dbReference type="ARBA" id="ARBA00005495"/>
    </source>
</evidence>
<keyword evidence="4" id="KW-0456">Lyase</keyword>
<dbReference type="GO" id="GO:0016846">
    <property type="term" value="F:carbon-sulfur lyase activity"/>
    <property type="evidence" value="ECO:0007669"/>
    <property type="project" value="InterPro"/>
</dbReference>
<dbReference type="PROSITE" id="PS51891">
    <property type="entry name" value="CENP_V_GFA"/>
    <property type="match status" value="1"/>
</dbReference>
<evidence type="ECO:0000313" key="7">
    <source>
        <dbReference type="Proteomes" id="UP000510822"/>
    </source>
</evidence>
<dbReference type="Proteomes" id="UP000510822">
    <property type="component" value="Chromosome"/>
</dbReference>
<evidence type="ECO:0000256" key="4">
    <source>
        <dbReference type="ARBA" id="ARBA00023239"/>
    </source>
</evidence>
<reference evidence="6 7" key="1">
    <citation type="journal article" date="2016" name="Int. J. Syst. Evol. Microbiol.">
        <title>Chitinibacter fontanus sp. nov., isolated from a spring.</title>
        <authorList>
            <person name="Sheu S.Y."/>
            <person name="Li Y.S."/>
            <person name="Young C.C."/>
            <person name="Chen W.M."/>
        </authorList>
    </citation>
    <scope>NUCLEOTIDE SEQUENCE [LARGE SCALE GENOMIC DNA]</scope>
    <source>
        <strain evidence="6 7">STM-7</strain>
    </source>
</reference>
<protein>
    <submittedName>
        <fullName evidence="6">GFA family protein</fullName>
    </submittedName>
</protein>
<dbReference type="RefSeq" id="WP_180306528.1">
    <property type="nucleotide sequence ID" value="NZ_CP058952.1"/>
</dbReference>
<gene>
    <name evidence="6" type="ORF">HZU75_13440</name>
</gene>
<comment type="similarity">
    <text evidence="1">Belongs to the Gfa family.</text>
</comment>
<dbReference type="PANTHER" id="PTHR33337">
    <property type="entry name" value="GFA DOMAIN-CONTAINING PROTEIN"/>
    <property type="match status" value="1"/>
</dbReference>
<dbReference type="AlphaFoldDB" id="A0A7D5ZHH7"/>
<evidence type="ECO:0000313" key="6">
    <source>
        <dbReference type="EMBL" id="QLI82448.1"/>
    </source>
</evidence>
<dbReference type="Pfam" id="PF04828">
    <property type="entry name" value="GFA"/>
    <property type="match status" value="1"/>
</dbReference>
<dbReference type="InterPro" id="IPR011057">
    <property type="entry name" value="Mss4-like_sf"/>
</dbReference>
<feature type="domain" description="CENP-V/GFA" evidence="5">
    <location>
        <begin position="3"/>
        <end position="127"/>
    </location>
</feature>
<keyword evidence="7" id="KW-1185">Reference proteome</keyword>
<dbReference type="KEGG" id="cfon:HZU75_13440"/>
<dbReference type="Gene3D" id="3.90.1590.10">
    <property type="entry name" value="glutathione-dependent formaldehyde- activating enzyme (gfa)"/>
    <property type="match status" value="1"/>
</dbReference>
<name>A0A7D5ZHH7_9NEIS</name>
<dbReference type="InterPro" id="IPR006913">
    <property type="entry name" value="CENP-V/GFA"/>
</dbReference>
<evidence type="ECO:0000256" key="3">
    <source>
        <dbReference type="ARBA" id="ARBA00022833"/>
    </source>
</evidence>